<proteinExistence type="predicted"/>
<evidence type="ECO:0000313" key="8">
    <source>
        <dbReference type="EMBL" id="CAK8690626.1"/>
    </source>
</evidence>
<reference evidence="8 9" key="1">
    <citation type="submission" date="2024-02" db="EMBL/GenBank/DDBJ databases">
        <authorList>
            <person name="Daric V."/>
            <person name="Darras S."/>
        </authorList>
    </citation>
    <scope>NUCLEOTIDE SEQUENCE [LARGE SCALE GENOMIC DNA]</scope>
</reference>
<feature type="compositionally biased region" description="Basic residues" evidence="5">
    <location>
        <begin position="243"/>
        <end position="252"/>
    </location>
</feature>
<feature type="compositionally biased region" description="Low complexity" evidence="5">
    <location>
        <begin position="557"/>
        <end position="570"/>
    </location>
</feature>
<dbReference type="InterPro" id="IPR044926">
    <property type="entry name" value="RGS_subdomain_2"/>
</dbReference>
<dbReference type="SUPFAM" id="SSF54236">
    <property type="entry name" value="Ubiquitin-like"/>
    <property type="match status" value="1"/>
</dbReference>
<protein>
    <recommendedName>
        <fullName evidence="10">Axin</fullName>
    </recommendedName>
</protein>
<dbReference type="InterPro" id="IPR016137">
    <property type="entry name" value="RGS"/>
</dbReference>
<feature type="region of interest" description="Disordered" evidence="5">
    <location>
        <begin position="544"/>
        <end position="619"/>
    </location>
</feature>
<dbReference type="PROSITE" id="PS50841">
    <property type="entry name" value="DIX"/>
    <property type="match status" value="1"/>
</dbReference>
<feature type="region of interest" description="Disordered" evidence="5">
    <location>
        <begin position="353"/>
        <end position="374"/>
    </location>
</feature>
<feature type="region of interest" description="Disordered" evidence="5">
    <location>
        <begin position="88"/>
        <end position="151"/>
    </location>
</feature>
<feature type="compositionally biased region" description="Polar residues" evidence="5">
    <location>
        <begin position="142"/>
        <end position="151"/>
    </location>
</feature>
<feature type="domain" description="RGS" evidence="6">
    <location>
        <begin position="1"/>
        <end position="71"/>
    </location>
</feature>
<evidence type="ECO:0000259" key="6">
    <source>
        <dbReference type="PROSITE" id="PS50132"/>
    </source>
</evidence>
<evidence type="ECO:0000259" key="7">
    <source>
        <dbReference type="PROSITE" id="PS50841"/>
    </source>
</evidence>
<keyword evidence="9" id="KW-1185">Reference proteome</keyword>
<dbReference type="Pfam" id="PF00778">
    <property type="entry name" value="DIX"/>
    <property type="match status" value="1"/>
</dbReference>
<evidence type="ECO:0000256" key="4">
    <source>
        <dbReference type="PROSITE-ProRule" id="PRU00069"/>
    </source>
</evidence>
<name>A0ABP0GFR4_CLALP</name>
<comment type="caution">
    <text evidence="8">The sequence shown here is derived from an EMBL/GenBank/DDBJ whole genome shotgun (WGS) entry which is preliminary data.</text>
</comment>
<dbReference type="EMBL" id="CAWYQH010000119">
    <property type="protein sequence ID" value="CAK8690626.1"/>
    <property type="molecule type" value="Genomic_DNA"/>
</dbReference>
<dbReference type="InterPro" id="IPR029071">
    <property type="entry name" value="Ubiquitin-like_domsf"/>
</dbReference>
<feature type="compositionally biased region" description="Polar residues" evidence="5">
    <location>
        <begin position="208"/>
        <end position="231"/>
    </location>
</feature>
<dbReference type="InterPro" id="IPR043581">
    <property type="entry name" value="Axin-like"/>
</dbReference>
<evidence type="ECO:0000256" key="3">
    <source>
        <dbReference type="ARBA" id="ARBA00022687"/>
    </source>
</evidence>
<dbReference type="InterPro" id="IPR036305">
    <property type="entry name" value="RGS_sf"/>
</dbReference>
<keyword evidence="3 4" id="KW-0879">Wnt signaling pathway</keyword>
<dbReference type="Gene3D" id="1.10.167.10">
    <property type="entry name" value="Regulator of G-protein Signalling 4, domain 2"/>
    <property type="match status" value="1"/>
</dbReference>
<dbReference type="SMART" id="SM00021">
    <property type="entry name" value="DAX"/>
    <property type="match status" value="1"/>
</dbReference>
<evidence type="ECO:0000256" key="5">
    <source>
        <dbReference type="SAM" id="MobiDB-lite"/>
    </source>
</evidence>
<dbReference type="InterPro" id="IPR001158">
    <property type="entry name" value="DIX"/>
</dbReference>
<feature type="region of interest" description="Disordered" evidence="5">
    <location>
        <begin position="318"/>
        <end position="337"/>
    </location>
</feature>
<dbReference type="Proteomes" id="UP001642483">
    <property type="component" value="Unassembled WGS sequence"/>
</dbReference>
<accession>A0ABP0GFR4</accession>
<dbReference type="InterPro" id="IPR038207">
    <property type="entry name" value="DIX_dom_sf"/>
</dbReference>
<sequence length="705" mass="77210">MTSGAPKSISTVVKDATKQYIMSQIKLALKNKAGADLDSDLFHQAQTEIELNVESNSYKKFLASNEFSQYAAQCDSLSAKVANSVQSNLSQSPRTTQSSAPSTSDDPSVLSTTESTSATSQPYLPRLDENQVWSPPKDARQRTTASANGMRLTSESLAKTAICRSMSHKHASFERTSVDLDHSNMEKRAAFPYFTPSGYRVPPASAIGSDQASKSSDATSDTLSFTDNSSVDGMATYSCGRSGQKRQMRNQVKKNPANALPECVGFVQRTSRMKGIPANTNLAGTDPLAFFRLLEKKLLDVIEERKAQQQKLIANARAKSAELHHSAPPAGPAIKGDDEDMEKMLDNHLAWAMPSPGGRHSPPNSGTRRRQAMSSDPFYGQQNVNPSVGGQTNNALQHKRKEAGVIVGLVPGMPQNEVPDVDTPVDPVDKNKMITAWIQTPQTQTQPRSRKSQKNRRFTAPGVETVPENVPYVHPAESTGLQSSTTNQVYRKLQPLAQDPAMPPFDQPDADTTIEEVKRRLMAETDGSYEDIIPDLASLNVSPSTMANMRAPPTDHLPVNSNPSLSTSSSKPQKLPEDVTNPTAQAEQDSDSDSSTETATFSNMNNTSSGGTQKTSANASDYLDNNTTVVYYLPHEPVAYKVHIPHSPLTLRLFKNYLSKKGNYKYFFKQYSVELQRPVFFEVATNDEELPRWEGIVLAKIEPCL</sequence>
<gene>
    <name evidence="8" type="ORF">CVLEPA_LOCUS23221</name>
</gene>
<evidence type="ECO:0000256" key="1">
    <source>
        <dbReference type="ARBA" id="ARBA00004496"/>
    </source>
</evidence>
<feature type="region of interest" description="Disordered" evidence="5">
    <location>
        <begin position="204"/>
        <end position="254"/>
    </location>
</feature>
<evidence type="ECO:0000256" key="2">
    <source>
        <dbReference type="ARBA" id="ARBA00022490"/>
    </source>
</evidence>
<dbReference type="SUPFAM" id="SSF48097">
    <property type="entry name" value="Regulator of G-protein signaling, RGS"/>
    <property type="match status" value="1"/>
</dbReference>
<keyword evidence="2" id="KW-0963">Cytoplasm</keyword>
<comment type="subcellular location">
    <subcellularLocation>
        <location evidence="1">Cytoplasm</location>
    </subcellularLocation>
</comment>
<dbReference type="PANTHER" id="PTHR46102:SF2">
    <property type="entry name" value="AXIN"/>
    <property type="match status" value="1"/>
</dbReference>
<evidence type="ECO:0000313" key="9">
    <source>
        <dbReference type="Proteomes" id="UP001642483"/>
    </source>
</evidence>
<organism evidence="8 9">
    <name type="scientific">Clavelina lepadiformis</name>
    <name type="common">Light-bulb sea squirt</name>
    <name type="synonym">Ascidia lepadiformis</name>
    <dbReference type="NCBI Taxonomy" id="159417"/>
    <lineage>
        <taxon>Eukaryota</taxon>
        <taxon>Metazoa</taxon>
        <taxon>Chordata</taxon>
        <taxon>Tunicata</taxon>
        <taxon>Ascidiacea</taxon>
        <taxon>Aplousobranchia</taxon>
        <taxon>Clavelinidae</taxon>
        <taxon>Clavelina</taxon>
    </lineage>
</organism>
<dbReference type="Gene3D" id="2.40.240.130">
    <property type="match status" value="1"/>
</dbReference>
<dbReference type="PANTHER" id="PTHR46102">
    <property type="entry name" value="AXIN"/>
    <property type="match status" value="1"/>
</dbReference>
<dbReference type="PROSITE" id="PS50132">
    <property type="entry name" value="RGS"/>
    <property type="match status" value="1"/>
</dbReference>
<feature type="compositionally biased region" description="Polar residues" evidence="5">
    <location>
        <begin position="88"/>
        <end position="122"/>
    </location>
</feature>
<feature type="compositionally biased region" description="Polar residues" evidence="5">
    <location>
        <begin position="601"/>
        <end position="619"/>
    </location>
</feature>
<feature type="domain" description="DIX" evidence="7">
    <location>
        <begin position="624"/>
        <end position="705"/>
    </location>
</feature>
<evidence type="ECO:0008006" key="10">
    <source>
        <dbReference type="Google" id="ProtNLM"/>
    </source>
</evidence>